<accession>A0A0D9VV20</accession>
<reference evidence="3 4" key="1">
    <citation type="submission" date="2012-08" db="EMBL/GenBank/DDBJ databases">
        <title>Oryza genome evolution.</title>
        <authorList>
            <person name="Wing R.A."/>
        </authorList>
    </citation>
    <scope>NUCLEOTIDE SEQUENCE</scope>
</reference>
<feature type="compositionally biased region" description="Basic and acidic residues" evidence="1">
    <location>
        <begin position="50"/>
        <end position="68"/>
    </location>
</feature>
<reference evidence="3" key="3">
    <citation type="submission" date="2015-04" db="UniProtKB">
        <authorList>
            <consortium name="EnsemblPlants"/>
        </authorList>
    </citation>
    <scope>IDENTIFICATION</scope>
</reference>
<dbReference type="Gramene" id="LPERR03G17770.2">
    <property type="protein sequence ID" value="LPERR03G17770.2"/>
    <property type="gene ID" value="LPERR03G17770"/>
</dbReference>
<feature type="signal peptide" evidence="2">
    <location>
        <begin position="1"/>
        <end position="21"/>
    </location>
</feature>
<feature type="chain" id="PRO_5045899692" evidence="2">
    <location>
        <begin position="22"/>
        <end position="176"/>
    </location>
</feature>
<dbReference type="EnsemblPlants" id="LPERR03G17770.2">
    <property type="protein sequence ID" value="LPERR03G17770.2"/>
    <property type="gene ID" value="LPERR03G17770"/>
</dbReference>
<keyword evidence="2" id="KW-0732">Signal</keyword>
<dbReference type="AlphaFoldDB" id="A0A0D9VV20"/>
<reference evidence="4" key="2">
    <citation type="submission" date="2013-12" db="EMBL/GenBank/DDBJ databases">
        <authorList>
            <person name="Yu Y."/>
            <person name="Lee S."/>
            <person name="de Baynast K."/>
            <person name="Wissotski M."/>
            <person name="Liu L."/>
            <person name="Talag J."/>
            <person name="Goicoechea J."/>
            <person name="Angelova A."/>
            <person name="Jetty R."/>
            <person name="Kudrna D."/>
            <person name="Golser W."/>
            <person name="Rivera L."/>
            <person name="Zhang J."/>
            <person name="Wing R."/>
        </authorList>
    </citation>
    <scope>NUCLEOTIDE SEQUENCE</scope>
</reference>
<evidence type="ECO:0000313" key="3">
    <source>
        <dbReference type="EnsemblPlants" id="LPERR03G17770.2"/>
    </source>
</evidence>
<evidence type="ECO:0000256" key="1">
    <source>
        <dbReference type="SAM" id="MobiDB-lite"/>
    </source>
</evidence>
<feature type="compositionally biased region" description="Low complexity" evidence="1">
    <location>
        <begin position="88"/>
        <end position="103"/>
    </location>
</feature>
<keyword evidence="4" id="KW-1185">Reference proteome</keyword>
<feature type="compositionally biased region" description="Low complexity" evidence="1">
    <location>
        <begin position="17"/>
        <end position="47"/>
    </location>
</feature>
<sequence>MRIIILLLSLSASSTSRPAAADLPVRRQGSSGARAASVRPAASVLAAGDAHLRPSLDPSRPREIDEFARPPARPSPPSIPSERGDLGRPSARRPAASAASSPSRRNRERLVWTVKSLVLVGIKGFVELGASCVDSCVLGADWKKRLCGTGSVLCGVACSVLIGRNGFVVLPGRTDL</sequence>
<protein>
    <submittedName>
        <fullName evidence="3">Uncharacterized protein</fullName>
    </submittedName>
</protein>
<evidence type="ECO:0000256" key="2">
    <source>
        <dbReference type="SAM" id="SignalP"/>
    </source>
</evidence>
<dbReference type="Proteomes" id="UP000032180">
    <property type="component" value="Chromosome 3"/>
</dbReference>
<name>A0A0D9VV20_9ORYZ</name>
<proteinExistence type="predicted"/>
<organism evidence="3 4">
    <name type="scientific">Leersia perrieri</name>
    <dbReference type="NCBI Taxonomy" id="77586"/>
    <lineage>
        <taxon>Eukaryota</taxon>
        <taxon>Viridiplantae</taxon>
        <taxon>Streptophyta</taxon>
        <taxon>Embryophyta</taxon>
        <taxon>Tracheophyta</taxon>
        <taxon>Spermatophyta</taxon>
        <taxon>Magnoliopsida</taxon>
        <taxon>Liliopsida</taxon>
        <taxon>Poales</taxon>
        <taxon>Poaceae</taxon>
        <taxon>BOP clade</taxon>
        <taxon>Oryzoideae</taxon>
        <taxon>Oryzeae</taxon>
        <taxon>Oryzinae</taxon>
        <taxon>Leersia</taxon>
    </lineage>
</organism>
<evidence type="ECO:0000313" key="4">
    <source>
        <dbReference type="Proteomes" id="UP000032180"/>
    </source>
</evidence>
<feature type="region of interest" description="Disordered" evidence="1">
    <location>
        <begin position="17"/>
        <end position="104"/>
    </location>
</feature>